<dbReference type="InterPro" id="IPR017900">
    <property type="entry name" value="4Fe4S_Fe_S_CS"/>
</dbReference>
<dbReference type="PROSITE" id="PS51379">
    <property type="entry name" value="4FE4S_FER_2"/>
    <property type="match status" value="2"/>
</dbReference>
<dbReference type="OrthoDB" id="9803192at2"/>
<evidence type="ECO:0000313" key="6">
    <source>
        <dbReference type="Proteomes" id="UP000184076"/>
    </source>
</evidence>
<dbReference type="Gene3D" id="3.30.70.20">
    <property type="match status" value="1"/>
</dbReference>
<dbReference type="RefSeq" id="WP_073038384.1">
    <property type="nucleotide sequence ID" value="NZ_FQVB01000012.1"/>
</dbReference>
<evidence type="ECO:0000256" key="2">
    <source>
        <dbReference type="ARBA" id="ARBA00023004"/>
    </source>
</evidence>
<evidence type="ECO:0000256" key="1">
    <source>
        <dbReference type="ARBA" id="ARBA00022723"/>
    </source>
</evidence>
<keyword evidence="1" id="KW-0479">Metal-binding</keyword>
<dbReference type="PROSITE" id="PS00198">
    <property type="entry name" value="4FE4S_FER_1"/>
    <property type="match status" value="1"/>
</dbReference>
<organism evidence="5 6">
    <name type="scientific">Desulfacinum infernum DSM 9756</name>
    <dbReference type="NCBI Taxonomy" id="1121391"/>
    <lineage>
        <taxon>Bacteria</taxon>
        <taxon>Pseudomonadati</taxon>
        <taxon>Thermodesulfobacteriota</taxon>
        <taxon>Syntrophobacteria</taxon>
        <taxon>Syntrophobacterales</taxon>
        <taxon>Syntrophobacteraceae</taxon>
        <taxon>Desulfacinum</taxon>
    </lineage>
</organism>
<dbReference type="EMBL" id="FQVB01000012">
    <property type="protein sequence ID" value="SHF19381.1"/>
    <property type="molecule type" value="Genomic_DNA"/>
</dbReference>
<dbReference type="AlphaFoldDB" id="A0A1M4ZMZ5"/>
<feature type="domain" description="4Fe-4S ferredoxin-type" evidence="4">
    <location>
        <begin position="40"/>
        <end position="70"/>
    </location>
</feature>
<protein>
    <submittedName>
        <fullName evidence="5">4Fe-4S binding domain-containing protein</fullName>
    </submittedName>
</protein>
<dbReference type="GO" id="GO:0046872">
    <property type="term" value="F:metal ion binding"/>
    <property type="evidence" value="ECO:0007669"/>
    <property type="project" value="UniProtKB-KW"/>
</dbReference>
<dbReference type="SUPFAM" id="SSF54862">
    <property type="entry name" value="4Fe-4S ferredoxins"/>
    <property type="match status" value="1"/>
</dbReference>
<keyword evidence="6" id="KW-1185">Reference proteome</keyword>
<name>A0A1M4ZMZ5_9BACT</name>
<gene>
    <name evidence="5" type="ORF">SAMN02745206_01514</name>
</gene>
<dbReference type="Proteomes" id="UP000184076">
    <property type="component" value="Unassembled WGS sequence"/>
</dbReference>
<reference evidence="6" key="1">
    <citation type="submission" date="2016-11" db="EMBL/GenBank/DDBJ databases">
        <authorList>
            <person name="Varghese N."/>
            <person name="Submissions S."/>
        </authorList>
    </citation>
    <scope>NUCLEOTIDE SEQUENCE [LARGE SCALE GENOMIC DNA]</scope>
    <source>
        <strain evidence="6">DSM 9756</strain>
    </source>
</reference>
<feature type="domain" description="4Fe-4S ferredoxin-type" evidence="4">
    <location>
        <begin position="8"/>
        <end position="37"/>
    </location>
</feature>
<evidence type="ECO:0000256" key="3">
    <source>
        <dbReference type="ARBA" id="ARBA00023014"/>
    </source>
</evidence>
<keyword evidence="3" id="KW-0411">Iron-sulfur</keyword>
<keyword evidence="2" id="KW-0408">Iron</keyword>
<dbReference type="GO" id="GO:0051536">
    <property type="term" value="F:iron-sulfur cluster binding"/>
    <property type="evidence" value="ECO:0007669"/>
    <property type="project" value="UniProtKB-KW"/>
</dbReference>
<evidence type="ECO:0000313" key="5">
    <source>
        <dbReference type="EMBL" id="SHF19381.1"/>
    </source>
</evidence>
<dbReference type="InterPro" id="IPR017896">
    <property type="entry name" value="4Fe4S_Fe-S-bd"/>
</dbReference>
<evidence type="ECO:0000259" key="4">
    <source>
        <dbReference type="PROSITE" id="PS51379"/>
    </source>
</evidence>
<sequence length="147" mass="16531">MTVPELHQQIHVDPDRCLGCFACASACPEQRITWDDREGNRRFRAPAVCAGDCTRCRDACPADAVRLEPMGETAGRSWEPLSWSLPLARCRRCREPFTTQKILALLSRTLEATVGLSAGEADWPSCCPACRRDLESRRLLDAARWNR</sequence>
<dbReference type="Pfam" id="PF12837">
    <property type="entry name" value="Fer4_6"/>
    <property type="match status" value="1"/>
</dbReference>
<proteinExistence type="predicted"/>
<accession>A0A1M4ZMZ5</accession>
<dbReference type="STRING" id="1121391.SAMN02745206_01514"/>